<comment type="caution">
    <text evidence="7">The sequence shown here is derived from an EMBL/GenBank/DDBJ whole genome shotgun (WGS) entry which is preliminary data.</text>
</comment>
<evidence type="ECO:0000256" key="1">
    <source>
        <dbReference type="ARBA" id="ARBA00022490"/>
    </source>
</evidence>
<keyword evidence="4 5" id="KW-0694">RNA-binding</keyword>
<dbReference type="HAMAP" id="MF_00765">
    <property type="entry name" value="DarP"/>
    <property type="match status" value="1"/>
</dbReference>
<evidence type="ECO:0000256" key="5">
    <source>
        <dbReference type="HAMAP-Rule" id="MF_00765"/>
    </source>
</evidence>
<evidence type="ECO:0000313" key="8">
    <source>
        <dbReference type="EMBL" id="PVY70754.1"/>
    </source>
</evidence>
<dbReference type="InterPro" id="IPR006839">
    <property type="entry name" value="DarP"/>
</dbReference>
<evidence type="ECO:0000313" key="10">
    <source>
        <dbReference type="Proteomes" id="UP000245887"/>
    </source>
</evidence>
<dbReference type="GO" id="GO:0005829">
    <property type="term" value="C:cytosol"/>
    <property type="evidence" value="ECO:0007669"/>
    <property type="project" value="TreeGrafter"/>
</dbReference>
<dbReference type="GO" id="GO:0043022">
    <property type="term" value="F:ribosome binding"/>
    <property type="evidence" value="ECO:0007669"/>
    <property type="project" value="UniProtKB-UniRule"/>
</dbReference>
<sequence length="178" mass="21199">MSDEHDRPDDPEESGTEWVSKTQRKRDMEELQRLGRRLTELQVDQAAGMPMSDRLRDAVAESQRIRKREARRRHLQYIGKLMREEEHLDDLIRGIEALDAGSAEHTRRHHLAERWRERLIGEGNEAMSEFIAYCPETDVQHLRNLVRNAKKERQDNRNIGQAKKLFRYLRECIDEQEN</sequence>
<dbReference type="OrthoDB" id="5293604at2"/>
<evidence type="ECO:0000256" key="3">
    <source>
        <dbReference type="ARBA" id="ARBA00022730"/>
    </source>
</evidence>
<evidence type="ECO:0000256" key="6">
    <source>
        <dbReference type="SAM" id="MobiDB-lite"/>
    </source>
</evidence>
<dbReference type="GO" id="GO:0019843">
    <property type="term" value="F:rRNA binding"/>
    <property type="evidence" value="ECO:0007669"/>
    <property type="project" value="UniProtKB-UniRule"/>
</dbReference>
<name>A0A2A2I2H9_9GAMM</name>
<keyword evidence="9" id="KW-1185">Reference proteome</keyword>
<reference evidence="7 9" key="1">
    <citation type="submission" date="2017-07" db="EMBL/GenBank/DDBJ databases">
        <title>Tamlnaduibacter salinus (Mi-7) genome sequencing.</title>
        <authorList>
            <person name="Verma A."/>
            <person name="Krishnamurthi S."/>
        </authorList>
    </citation>
    <scope>NUCLEOTIDE SEQUENCE [LARGE SCALE GENOMIC DNA]</scope>
    <source>
        <strain evidence="7 9">Mi-7</strain>
    </source>
</reference>
<comment type="similarity">
    <text evidence="5">Belongs to the DarP family.</text>
</comment>
<dbReference type="Gene3D" id="1.10.60.30">
    <property type="entry name" value="PSPTO4464-like domains"/>
    <property type="match status" value="2"/>
</dbReference>
<dbReference type="EMBL" id="QEKQ01000008">
    <property type="protein sequence ID" value="PVY70754.1"/>
    <property type="molecule type" value="Genomic_DNA"/>
</dbReference>
<dbReference type="AlphaFoldDB" id="A0A2A2I2H9"/>
<comment type="function">
    <text evidence="5">Member of a network of 50S ribosomal subunit biogenesis factors which assembles along the 30S-50S interface, preventing incorrect 23S rRNA structures from forming. Promotes peptidyl transferase center (PTC) maturation.</text>
</comment>
<gene>
    <name evidence="5" type="primary">darP</name>
    <name evidence="8" type="ORF">C8D92_108110</name>
    <name evidence="7" type="ORF">CF392_11570</name>
</gene>
<keyword evidence="1 5" id="KW-0963">Cytoplasm</keyword>
<evidence type="ECO:0000313" key="9">
    <source>
        <dbReference type="Proteomes" id="UP000218332"/>
    </source>
</evidence>
<dbReference type="PANTHER" id="PTHR38101:SF1">
    <property type="entry name" value="UPF0307 PROTEIN YJGA"/>
    <property type="match status" value="1"/>
</dbReference>
<feature type="region of interest" description="Disordered" evidence="6">
    <location>
        <begin position="1"/>
        <end position="26"/>
    </location>
</feature>
<reference evidence="8 10" key="2">
    <citation type="submission" date="2018-04" db="EMBL/GenBank/DDBJ databases">
        <title>Genomic Encyclopedia of Type Strains, Phase IV (KMG-IV): sequencing the most valuable type-strain genomes for metagenomic binning, comparative biology and taxonomic classification.</title>
        <authorList>
            <person name="Goeker M."/>
        </authorList>
    </citation>
    <scope>NUCLEOTIDE SEQUENCE [LARGE SCALE GENOMIC DNA]</scope>
    <source>
        <strain evidence="8 10">DSM 28688</strain>
    </source>
</reference>
<evidence type="ECO:0000256" key="4">
    <source>
        <dbReference type="ARBA" id="ARBA00022884"/>
    </source>
</evidence>
<organism evidence="7 9">
    <name type="scientific">Tamilnaduibacter salinus</name>
    <dbReference type="NCBI Taxonomy" id="1484056"/>
    <lineage>
        <taxon>Bacteria</taxon>
        <taxon>Pseudomonadati</taxon>
        <taxon>Pseudomonadota</taxon>
        <taxon>Gammaproteobacteria</taxon>
        <taxon>Pseudomonadales</taxon>
        <taxon>Marinobacteraceae</taxon>
        <taxon>Tamilnaduibacter</taxon>
    </lineage>
</organism>
<dbReference type="RefSeq" id="WP_095611615.1">
    <property type="nucleotide sequence ID" value="NZ_NMPM01000066.1"/>
</dbReference>
<accession>A0A2A2I2H9</accession>
<comment type="subcellular location">
    <subcellularLocation>
        <location evidence="5">Cytoplasm</location>
    </subcellularLocation>
    <text evidence="5">Associates with late stage pre-50S ribosomal subunits.</text>
</comment>
<evidence type="ECO:0000256" key="2">
    <source>
        <dbReference type="ARBA" id="ARBA00022517"/>
    </source>
</evidence>
<dbReference type="NCBIfam" id="NF003593">
    <property type="entry name" value="PRK05255.1-1"/>
    <property type="match status" value="1"/>
</dbReference>
<proteinExistence type="inferred from homology"/>
<dbReference type="InterPro" id="IPR023153">
    <property type="entry name" value="DarP_sf"/>
</dbReference>
<keyword evidence="2 5" id="KW-0690">Ribosome biogenesis</keyword>
<dbReference type="CDD" id="cd16331">
    <property type="entry name" value="YjgA-like"/>
    <property type="match status" value="1"/>
</dbReference>
<dbReference type="PIRSF" id="PIRSF016183">
    <property type="entry name" value="UCP016183"/>
    <property type="match status" value="1"/>
</dbReference>
<protein>
    <recommendedName>
        <fullName evidence="5">Dual-action ribosomal maturation protein DarP</fullName>
    </recommendedName>
    <alternativeName>
        <fullName evidence="5">Large ribosomal subunit assembly factor DarP</fullName>
    </alternativeName>
</protein>
<dbReference type="GO" id="GO:1902626">
    <property type="term" value="P:assembly of large subunit precursor of preribosome"/>
    <property type="evidence" value="ECO:0007669"/>
    <property type="project" value="UniProtKB-UniRule"/>
</dbReference>
<dbReference type="Pfam" id="PF04751">
    <property type="entry name" value="DarP"/>
    <property type="match status" value="1"/>
</dbReference>
<evidence type="ECO:0000313" key="7">
    <source>
        <dbReference type="EMBL" id="PAV25345.1"/>
    </source>
</evidence>
<dbReference type="Proteomes" id="UP000245887">
    <property type="component" value="Unassembled WGS sequence"/>
</dbReference>
<keyword evidence="3 5" id="KW-0699">rRNA-binding</keyword>
<dbReference type="EMBL" id="NMPM01000066">
    <property type="protein sequence ID" value="PAV25345.1"/>
    <property type="molecule type" value="Genomic_DNA"/>
</dbReference>
<dbReference type="Proteomes" id="UP000218332">
    <property type="component" value="Unassembled WGS sequence"/>
</dbReference>
<dbReference type="SUPFAM" id="SSF158710">
    <property type="entry name" value="PSPTO4464-like"/>
    <property type="match status" value="1"/>
</dbReference>
<dbReference type="PANTHER" id="PTHR38101">
    <property type="entry name" value="UPF0307 PROTEIN YJGA"/>
    <property type="match status" value="1"/>
</dbReference>